<evidence type="ECO:0000256" key="3">
    <source>
        <dbReference type="ARBA" id="ARBA00022676"/>
    </source>
</evidence>
<dbReference type="PROSITE" id="PS50878">
    <property type="entry name" value="RT_POL"/>
    <property type="match status" value="1"/>
</dbReference>
<dbReference type="Pfam" id="PF00777">
    <property type="entry name" value="Glyco_transf_29"/>
    <property type="match status" value="1"/>
</dbReference>
<keyword evidence="4" id="KW-0808">Transferase</keyword>
<dbReference type="Pfam" id="PF00078">
    <property type="entry name" value="RVT_1"/>
    <property type="match status" value="1"/>
</dbReference>
<dbReference type="SUPFAM" id="SSF56672">
    <property type="entry name" value="DNA/RNA polymerases"/>
    <property type="match status" value="1"/>
</dbReference>
<comment type="catalytic activity">
    <reaction evidence="17">
        <text>a ganglioside GT1b (d18:1(4E)) + CMP-N-acetyl-beta-neuraminate = a ganglioside GQ1balpha (d18:1(4E)) + CMP + H(+)</text>
        <dbReference type="Rhea" id="RHEA:41976"/>
        <dbReference type="ChEBI" id="CHEBI:15378"/>
        <dbReference type="ChEBI" id="CHEBI:57812"/>
        <dbReference type="ChEBI" id="CHEBI:60377"/>
        <dbReference type="ChEBI" id="CHEBI:78452"/>
        <dbReference type="ChEBI" id="CHEBI:78572"/>
    </reaction>
    <physiologicalReaction direction="left-to-right" evidence="17">
        <dbReference type="Rhea" id="RHEA:41977"/>
    </physiologicalReaction>
</comment>
<evidence type="ECO:0000256" key="22">
    <source>
        <dbReference type="ARBA" id="ARBA00077208"/>
    </source>
</evidence>
<comment type="catalytic activity">
    <reaction evidence="18">
        <text>a globoside MSGG + CMP-N-acetyl-beta-neuraminate = a globoside DSGG + CMP + H(+)</text>
        <dbReference type="Rhea" id="RHEA:56088"/>
        <dbReference type="ChEBI" id="CHEBI:15378"/>
        <dbReference type="ChEBI" id="CHEBI:57812"/>
        <dbReference type="ChEBI" id="CHEBI:60377"/>
        <dbReference type="ChEBI" id="CHEBI:140623"/>
        <dbReference type="ChEBI" id="CHEBI:140624"/>
    </reaction>
    <physiologicalReaction direction="left-to-right" evidence="18">
        <dbReference type="Rhea" id="RHEA:56089"/>
    </physiologicalReaction>
</comment>
<evidence type="ECO:0000256" key="17">
    <source>
        <dbReference type="ARBA" id="ARBA00051590"/>
    </source>
</evidence>
<dbReference type="FunFam" id="3.90.1480.20:FF:000009">
    <property type="entry name" value="alpha-N-acetylgalactosaminide alpha-2,6-sialyltransferase 6 isoform X2"/>
    <property type="match status" value="1"/>
</dbReference>
<keyword evidence="12" id="KW-1015">Disulfide bond</keyword>
<keyword evidence="8" id="KW-1133">Transmembrane helix</keyword>
<dbReference type="Gene3D" id="3.90.1480.20">
    <property type="entry name" value="Glycosyl transferase family 29"/>
    <property type="match status" value="1"/>
</dbReference>
<comment type="catalytic activity">
    <reaction evidence="16">
        <text>N-acetyl-alpha-neuraminosyl-(2-&gt;3)-beta-D-galactosyl-(1-&gt;3)-N-acetyl-beta-D-glucosaminyl-(1-&gt;3)-beta-D-galactosyl-(1-&gt;4)-beta-D-glucosyl-(1&lt;-&gt;1')-N-acyl-sphing-4-enine + CMP-N-acetyl-beta-neuraminate = N-acetyl-alpha-neuraminosyl-(2-&gt;3)-beta-D-galactosyl-(1-&gt;3)-[N-acetyl-alpha-neuraminosyl-(2-&gt;6)]-N-acetyl-beta-D-glucosaminyl-(1-&gt;3)-beta-D-galactosyl-(1-&gt;4)-beta-D-glucosyl-(1&lt;-&gt;1')-N-acyl-sphing-4-enine + CMP + H(+)</text>
        <dbReference type="Rhea" id="RHEA:47884"/>
        <dbReference type="ChEBI" id="CHEBI:15378"/>
        <dbReference type="ChEBI" id="CHEBI:57812"/>
        <dbReference type="ChEBI" id="CHEBI:60377"/>
        <dbReference type="ChEBI" id="CHEBI:88073"/>
        <dbReference type="ChEBI" id="CHEBI:88079"/>
    </reaction>
    <physiologicalReaction direction="left-to-right" evidence="16">
        <dbReference type="Rhea" id="RHEA:47885"/>
    </physiologicalReaction>
</comment>
<evidence type="ECO:0000256" key="11">
    <source>
        <dbReference type="ARBA" id="ARBA00023136"/>
    </source>
</evidence>
<proteinExistence type="inferred from homology"/>
<protein>
    <recommendedName>
        <fullName evidence="21">Alpha-N-acetylgalactosaminide alpha-2,6-sialyltransferase 6</fullName>
    </recommendedName>
    <alternativeName>
        <fullName evidence="22">GalNAc alpha-2,6-sialyltransferase VI</fullName>
    </alternativeName>
    <alternativeName>
        <fullName evidence="23">ST6GalNAc VI</fullName>
    </alternativeName>
    <alternativeName>
        <fullName evidence="24">Sialyltransferase 7F</fullName>
    </alternativeName>
</protein>
<sequence>MKCFERLVMRHIKTQFPASLDPLQFAYRPNRSTDDAISTTLHLALTHLDKKGTYVRMLFIDFSSAFKTIVPQHLIGKLGLLGLNTSLCNWILDFLTGRPQSVWTGSSTSNTTTLSTGALQGSVLSPLLFTLLTHDCAAMHSSNHIIKFADNTTAVGFINKDNESAYREEVRELVSWCKVNNLYLNVDKTKEMVVDFRRARRDHSPLAINGSSVEIVKNIKFLGVHIAVAENLTWTEHHFHHQESPATSLVPSEAEGSPSPITHPHYLLQSFLGSLVSYHVSLFPGLLYMYQEILPGNPASAPPRASASGHEAARAYDYTDILGQKTFHMHCNICTLVTSSGQLTGSQCGAEIDRAECVIRMNDAPIRGYEQDVGRRTSLRVVAHSSVKQVLRNRHELFNDRQDTVLLVWGPERSMRRDGKGWVYNHLHRVSVSPKLQMFQVSPLKMQWFDELFRTETGMDRVRSNTWLSTGWFTMAIAMEICDRINVYGMVPPDFCTSPRALRKPYHYYQLSGPSECDMYLTHERTRHGGRHRFFKEKYVFAHWAQTHDIHFYQPEWKH</sequence>
<dbReference type="GO" id="GO:0000139">
    <property type="term" value="C:Golgi membrane"/>
    <property type="evidence" value="ECO:0007669"/>
    <property type="project" value="UniProtKB-SubCell"/>
</dbReference>
<dbReference type="InterPro" id="IPR038578">
    <property type="entry name" value="GT29-like_sf"/>
</dbReference>
<keyword evidence="11" id="KW-0472">Membrane</keyword>
<comment type="catalytic activity">
    <reaction evidence="19">
        <text>a ganglioside GD1a (d18:1(4E)) + CMP-N-acetyl-beta-neuraminate = a ganglioside GT1aalpha (d18:1(4E)) + CMP + H(+)</text>
        <dbReference type="Rhea" id="RHEA:41972"/>
        <dbReference type="ChEBI" id="CHEBI:15378"/>
        <dbReference type="ChEBI" id="CHEBI:57812"/>
        <dbReference type="ChEBI" id="CHEBI:60377"/>
        <dbReference type="ChEBI" id="CHEBI:78445"/>
        <dbReference type="ChEBI" id="CHEBI:78571"/>
    </reaction>
    <physiologicalReaction direction="left-to-right" evidence="19">
        <dbReference type="Rhea" id="RHEA:41973"/>
    </physiologicalReaction>
</comment>
<evidence type="ECO:0000256" key="24">
    <source>
        <dbReference type="ARBA" id="ARBA00082849"/>
    </source>
</evidence>
<organism evidence="26 27">
    <name type="scientific">Electrophorus voltai</name>
    <dbReference type="NCBI Taxonomy" id="2609070"/>
    <lineage>
        <taxon>Eukaryota</taxon>
        <taxon>Metazoa</taxon>
        <taxon>Chordata</taxon>
        <taxon>Craniata</taxon>
        <taxon>Vertebrata</taxon>
        <taxon>Euteleostomi</taxon>
        <taxon>Actinopterygii</taxon>
        <taxon>Neopterygii</taxon>
        <taxon>Teleostei</taxon>
        <taxon>Ostariophysi</taxon>
        <taxon>Gymnotiformes</taxon>
        <taxon>Gymnotoidei</taxon>
        <taxon>Gymnotidae</taxon>
        <taxon>Electrophorus</taxon>
    </lineage>
</organism>
<reference evidence="26" key="1">
    <citation type="submission" date="2023-03" db="EMBL/GenBank/DDBJ databases">
        <title>Electrophorus voltai genome.</title>
        <authorList>
            <person name="Bian C."/>
        </authorList>
    </citation>
    <scope>NUCLEOTIDE SEQUENCE</scope>
    <source>
        <strain evidence="26">CB-2022</strain>
        <tissue evidence="26">Muscle</tissue>
    </source>
</reference>
<evidence type="ECO:0000256" key="23">
    <source>
        <dbReference type="ARBA" id="ARBA00080825"/>
    </source>
</evidence>
<evidence type="ECO:0000256" key="8">
    <source>
        <dbReference type="ARBA" id="ARBA00022989"/>
    </source>
</evidence>
<dbReference type="InterPro" id="IPR001675">
    <property type="entry name" value="Glyco_trans_29"/>
</dbReference>
<evidence type="ECO:0000256" key="14">
    <source>
        <dbReference type="ARBA" id="ARBA00043744"/>
    </source>
</evidence>
<keyword evidence="10" id="KW-0443">Lipid metabolism</keyword>
<keyword evidence="3" id="KW-0328">Glycosyltransferase</keyword>
<keyword evidence="27" id="KW-1185">Reference proteome</keyword>
<evidence type="ECO:0000256" key="10">
    <source>
        <dbReference type="ARBA" id="ARBA00023098"/>
    </source>
</evidence>
<evidence type="ECO:0000256" key="6">
    <source>
        <dbReference type="ARBA" id="ARBA00022968"/>
    </source>
</evidence>
<accession>A0AAD8ZLH2</accession>
<dbReference type="InterPro" id="IPR043502">
    <property type="entry name" value="DNA/RNA_pol_sf"/>
</dbReference>
<evidence type="ECO:0000259" key="25">
    <source>
        <dbReference type="PROSITE" id="PS50878"/>
    </source>
</evidence>
<keyword evidence="13" id="KW-0325">Glycoprotein</keyword>
<evidence type="ECO:0000256" key="2">
    <source>
        <dbReference type="ARBA" id="ARBA00006003"/>
    </source>
</evidence>
<evidence type="ECO:0000256" key="18">
    <source>
        <dbReference type="ARBA" id="ARBA00051833"/>
    </source>
</evidence>
<dbReference type="Proteomes" id="UP001239994">
    <property type="component" value="Unassembled WGS sequence"/>
</dbReference>
<feature type="domain" description="Reverse transcriptase" evidence="25">
    <location>
        <begin position="1"/>
        <end position="213"/>
    </location>
</feature>
<comment type="caution">
    <text evidence="26">The sequence shown here is derived from an EMBL/GenBank/DDBJ whole genome shotgun (WGS) entry which is preliminary data.</text>
</comment>
<evidence type="ECO:0000256" key="19">
    <source>
        <dbReference type="ARBA" id="ARBA00051886"/>
    </source>
</evidence>
<comment type="similarity">
    <text evidence="2">Belongs to the glycosyltransferase 29 family.</text>
</comment>
<evidence type="ECO:0000313" key="27">
    <source>
        <dbReference type="Proteomes" id="UP001239994"/>
    </source>
</evidence>
<dbReference type="CDD" id="cd01650">
    <property type="entry name" value="RT_nLTR_like"/>
    <property type="match status" value="1"/>
</dbReference>
<evidence type="ECO:0000256" key="12">
    <source>
        <dbReference type="ARBA" id="ARBA00023157"/>
    </source>
</evidence>
<name>A0AAD8ZLH2_9TELE</name>
<comment type="catalytic activity">
    <reaction evidence="15">
        <text>3-O-[alpha-Neu5Ac-(2-&gt;3)-beta-D-Gal-(1-&gt;3)-alpha-D-GalNAc]-L-Thr-[protein] + CMP-N-acetyl-beta-neuraminate = a 3-O-{alpha-Neu5Ac-(2-&gt;3)-beta-D-Gal-(1-&gt;3)-[alpha-Neu5Ac-(2-&gt;6)]-alpha-D-GalNAc}-L-threonyl-[protein] + CMP + H(+)</text>
        <dbReference type="Rhea" id="RHEA:65284"/>
        <dbReference type="Rhea" id="RHEA-COMP:16762"/>
        <dbReference type="Rhea" id="RHEA-COMP:16763"/>
        <dbReference type="ChEBI" id="CHEBI:15378"/>
        <dbReference type="ChEBI" id="CHEBI:57812"/>
        <dbReference type="ChEBI" id="CHEBI:60377"/>
        <dbReference type="ChEBI" id="CHEBI:156396"/>
        <dbReference type="ChEBI" id="CHEBI:156398"/>
    </reaction>
    <physiologicalReaction direction="left-to-right" evidence="15">
        <dbReference type="Rhea" id="RHEA:65285"/>
    </physiologicalReaction>
</comment>
<keyword evidence="6" id="KW-0735">Signal-anchor</keyword>
<keyword evidence="9" id="KW-0333">Golgi apparatus</keyword>
<dbReference type="EMBL" id="JAROKS010000009">
    <property type="protein sequence ID" value="KAK1801010.1"/>
    <property type="molecule type" value="Genomic_DNA"/>
</dbReference>
<evidence type="ECO:0000256" key="15">
    <source>
        <dbReference type="ARBA" id="ARBA00050681"/>
    </source>
</evidence>
<dbReference type="AlphaFoldDB" id="A0AAD8ZLH2"/>
<comment type="catalytic activity">
    <reaction evidence="20">
        <text>3-O-[alpha-Neu5Ac-(2-&gt;3)-beta-D-Gal-(1-&gt;3)-alpha-D-GalNAc]-L-Ser-[protein] + CMP-N-acetyl-beta-neuraminate = a 3-O-{alpha-Neu5Ac-(2-&gt;3)-beta-D-Gal-(1-&gt;3)-[alpha-Neu5Ac-(2-&gt;6)]-alpha-D-GalNAc}-L-seryl-[protein] + CMP + H(+)</text>
        <dbReference type="Rhea" id="RHEA:65280"/>
        <dbReference type="Rhea" id="RHEA-COMP:16760"/>
        <dbReference type="Rhea" id="RHEA-COMP:16761"/>
        <dbReference type="ChEBI" id="CHEBI:15378"/>
        <dbReference type="ChEBI" id="CHEBI:57812"/>
        <dbReference type="ChEBI" id="CHEBI:60377"/>
        <dbReference type="ChEBI" id="CHEBI:156395"/>
        <dbReference type="ChEBI" id="CHEBI:156397"/>
    </reaction>
    <physiologicalReaction direction="left-to-right" evidence="20">
        <dbReference type="Rhea" id="RHEA:65281"/>
    </physiologicalReaction>
</comment>
<keyword evidence="7" id="KW-0730">Sialic acid</keyword>
<dbReference type="PANTHER" id="PTHR45906">
    <property type="entry name" value="ALPHA-N-ACETYL-NEURAMINYL-2,3-BETA-GALACTOSYL-1, 3-N-ACETYL-GALACTOSAMINIDE ALPHA-2,6-SIALYLTRANSFERASE-LIKE"/>
    <property type="match status" value="1"/>
</dbReference>
<comment type="catalytic activity">
    <reaction evidence="14">
        <text>a ganglioside GM1b (d18:1(4E)) + CMP-N-acetyl-beta-neuraminate = a ganglioside GD1alpha (d18:1(4E)) + CMP + H(+)</text>
        <dbReference type="Rhea" id="RHEA:41968"/>
        <dbReference type="ChEBI" id="CHEBI:15378"/>
        <dbReference type="ChEBI" id="CHEBI:57812"/>
        <dbReference type="ChEBI" id="CHEBI:60377"/>
        <dbReference type="ChEBI" id="CHEBI:78568"/>
        <dbReference type="ChEBI" id="CHEBI:78569"/>
    </reaction>
    <physiologicalReaction direction="left-to-right" evidence="14">
        <dbReference type="Rhea" id="RHEA:41969"/>
    </physiologicalReaction>
</comment>
<evidence type="ECO:0000256" key="4">
    <source>
        <dbReference type="ARBA" id="ARBA00022679"/>
    </source>
</evidence>
<dbReference type="GO" id="GO:0001665">
    <property type="term" value="F:alpha-N-acetylgalactosaminide alpha-2,6-sialyltransferase activity"/>
    <property type="evidence" value="ECO:0007669"/>
    <property type="project" value="TreeGrafter"/>
</dbReference>
<evidence type="ECO:0000256" key="5">
    <source>
        <dbReference type="ARBA" id="ARBA00022692"/>
    </source>
</evidence>
<dbReference type="GO" id="GO:0009311">
    <property type="term" value="P:oligosaccharide metabolic process"/>
    <property type="evidence" value="ECO:0007669"/>
    <property type="project" value="TreeGrafter"/>
</dbReference>
<dbReference type="GO" id="GO:0009988">
    <property type="term" value="P:cell-cell recognition"/>
    <property type="evidence" value="ECO:0007669"/>
    <property type="project" value="UniProtKB-ARBA"/>
</dbReference>
<evidence type="ECO:0000256" key="1">
    <source>
        <dbReference type="ARBA" id="ARBA00004323"/>
    </source>
</evidence>
<evidence type="ECO:0000313" key="26">
    <source>
        <dbReference type="EMBL" id="KAK1801010.1"/>
    </source>
</evidence>
<dbReference type="PANTHER" id="PTHR45906:SF5">
    <property type="entry name" value="ALPHA-N-ACETYLGALACTOSAMINIDE ALPHA-2,6-SIALYLTRANSFERASE 5"/>
    <property type="match status" value="1"/>
</dbReference>
<evidence type="ECO:0000256" key="13">
    <source>
        <dbReference type="ARBA" id="ARBA00023180"/>
    </source>
</evidence>
<evidence type="ECO:0000256" key="21">
    <source>
        <dbReference type="ARBA" id="ARBA00074915"/>
    </source>
</evidence>
<dbReference type="InterPro" id="IPR000477">
    <property type="entry name" value="RT_dom"/>
</dbReference>
<keyword evidence="5" id="KW-0812">Transmembrane</keyword>
<evidence type="ECO:0000256" key="9">
    <source>
        <dbReference type="ARBA" id="ARBA00023034"/>
    </source>
</evidence>
<comment type="subcellular location">
    <subcellularLocation>
        <location evidence="1">Golgi apparatus membrane</location>
        <topology evidence="1">Single-pass type II membrane protein</topology>
    </subcellularLocation>
</comment>
<gene>
    <name evidence="26" type="ORF">P4O66_004673</name>
</gene>
<evidence type="ECO:0000256" key="20">
    <source>
        <dbReference type="ARBA" id="ARBA00053014"/>
    </source>
</evidence>
<dbReference type="GO" id="GO:0001574">
    <property type="term" value="P:ganglioside biosynthetic process"/>
    <property type="evidence" value="ECO:0007669"/>
    <property type="project" value="TreeGrafter"/>
</dbReference>
<evidence type="ECO:0000256" key="7">
    <source>
        <dbReference type="ARBA" id="ARBA00022981"/>
    </source>
</evidence>
<evidence type="ECO:0000256" key="16">
    <source>
        <dbReference type="ARBA" id="ARBA00051061"/>
    </source>
</evidence>